<dbReference type="Pfam" id="PF06250">
    <property type="entry name" value="YhcG_C"/>
    <property type="match status" value="1"/>
</dbReference>
<evidence type="ECO:0000313" key="2">
    <source>
        <dbReference type="EMBL" id="SUB89549.1"/>
    </source>
</evidence>
<feature type="domain" description="YhcG PDDEXK nuclease" evidence="1">
    <location>
        <begin position="14"/>
        <end position="61"/>
    </location>
</feature>
<evidence type="ECO:0000313" key="3">
    <source>
        <dbReference type="Proteomes" id="UP000254156"/>
    </source>
</evidence>
<reference evidence="2 3" key="1">
    <citation type="submission" date="2018-06" db="EMBL/GenBank/DDBJ databases">
        <authorList>
            <consortium name="Pathogen Informatics"/>
            <person name="Doyle S."/>
        </authorList>
    </citation>
    <scope>NUCLEOTIDE SEQUENCE [LARGE SCALE GENOMIC DNA]</scope>
    <source>
        <strain evidence="2 3">NCTC11632</strain>
    </source>
</reference>
<proteinExistence type="predicted"/>
<sequence>MRLPEPQSDLANYFMKASNIFDIMGQAEQMAEQDIDCQLVAHITKYLLEMGSGFAFVAQKSTFR</sequence>
<dbReference type="EMBL" id="UGTF01000002">
    <property type="protein sequence ID" value="SUB89549.1"/>
    <property type="molecule type" value="Genomic_DNA"/>
</dbReference>
<name>A0A379EAK0_9PORP</name>
<accession>A0A379EAK0</accession>
<protein>
    <submittedName>
        <fullName evidence="2">Uncharacterized conserved protein</fullName>
    </submittedName>
</protein>
<organism evidence="2 3">
    <name type="scientific">Porphyromonas macacae</name>
    <dbReference type="NCBI Taxonomy" id="28115"/>
    <lineage>
        <taxon>Bacteria</taxon>
        <taxon>Pseudomonadati</taxon>
        <taxon>Bacteroidota</taxon>
        <taxon>Bacteroidia</taxon>
        <taxon>Bacteroidales</taxon>
        <taxon>Porphyromonadaceae</taxon>
        <taxon>Porphyromonas</taxon>
    </lineage>
</organism>
<dbReference type="AlphaFoldDB" id="A0A379EAK0"/>
<evidence type="ECO:0000259" key="1">
    <source>
        <dbReference type="Pfam" id="PF06250"/>
    </source>
</evidence>
<dbReference type="Proteomes" id="UP000254156">
    <property type="component" value="Unassembled WGS sequence"/>
</dbReference>
<dbReference type="InterPro" id="IPR009362">
    <property type="entry name" value="YhcG_C"/>
</dbReference>
<gene>
    <name evidence="2" type="ORF">NCTC11632_01661</name>
</gene>